<dbReference type="GO" id="GO:0051287">
    <property type="term" value="F:NAD binding"/>
    <property type="evidence" value="ECO:0007669"/>
    <property type="project" value="InterPro"/>
</dbReference>
<evidence type="ECO:0000313" key="7">
    <source>
        <dbReference type="EMBL" id="TWJ10727.1"/>
    </source>
</evidence>
<dbReference type="AlphaFoldDB" id="A0A562UYQ1"/>
<dbReference type="InterPro" id="IPR036291">
    <property type="entry name" value="NAD(P)-bd_dom_sf"/>
</dbReference>
<evidence type="ECO:0000256" key="4">
    <source>
        <dbReference type="RuleBase" id="RU003719"/>
    </source>
</evidence>
<protein>
    <submittedName>
        <fullName evidence="7">Phosphoglycerate dehydrogenase-like enzyme</fullName>
    </submittedName>
</protein>
<dbReference type="SUPFAM" id="SSF52283">
    <property type="entry name" value="Formate/glycerate dehydrogenase catalytic domain-like"/>
    <property type="match status" value="1"/>
</dbReference>
<feature type="domain" description="D-isomer specific 2-hydroxyacid dehydrogenase NAD-binding" evidence="6">
    <location>
        <begin position="122"/>
        <end position="294"/>
    </location>
</feature>
<dbReference type="GO" id="GO:0030267">
    <property type="term" value="F:glyoxylate reductase (NADPH) activity"/>
    <property type="evidence" value="ECO:0007669"/>
    <property type="project" value="TreeGrafter"/>
</dbReference>
<dbReference type="SUPFAM" id="SSF51735">
    <property type="entry name" value="NAD(P)-binding Rossmann-fold domains"/>
    <property type="match status" value="1"/>
</dbReference>
<evidence type="ECO:0000256" key="1">
    <source>
        <dbReference type="ARBA" id="ARBA00005854"/>
    </source>
</evidence>
<evidence type="ECO:0000313" key="8">
    <source>
        <dbReference type="Proteomes" id="UP000321617"/>
    </source>
</evidence>
<dbReference type="Proteomes" id="UP000321617">
    <property type="component" value="Unassembled WGS sequence"/>
</dbReference>
<comment type="caution">
    <text evidence="7">The sequence shown here is derived from an EMBL/GenBank/DDBJ whole genome shotgun (WGS) entry which is preliminary data.</text>
</comment>
<dbReference type="CDD" id="cd12167">
    <property type="entry name" value="2-Hacid_dh_8"/>
    <property type="match status" value="1"/>
</dbReference>
<keyword evidence="3" id="KW-0520">NAD</keyword>
<dbReference type="GO" id="GO:0016618">
    <property type="term" value="F:hydroxypyruvate reductase [NAD(P)H] activity"/>
    <property type="evidence" value="ECO:0007669"/>
    <property type="project" value="TreeGrafter"/>
</dbReference>
<evidence type="ECO:0000256" key="3">
    <source>
        <dbReference type="ARBA" id="ARBA00023027"/>
    </source>
</evidence>
<feature type="domain" description="D-isomer specific 2-hydroxyacid dehydrogenase catalytic" evidence="5">
    <location>
        <begin position="44"/>
        <end position="325"/>
    </location>
</feature>
<dbReference type="PROSITE" id="PS00671">
    <property type="entry name" value="D_2_HYDROXYACID_DH_3"/>
    <property type="match status" value="1"/>
</dbReference>
<gene>
    <name evidence="7" type="ORF">LX16_4149</name>
</gene>
<evidence type="ECO:0000256" key="2">
    <source>
        <dbReference type="ARBA" id="ARBA00023002"/>
    </source>
</evidence>
<dbReference type="InterPro" id="IPR050223">
    <property type="entry name" value="D-isomer_2-hydroxyacid_DH"/>
</dbReference>
<dbReference type="Gene3D" id="3.40.50.720">
    <property type="entry name" value="NAD(P)-binding Rossmann-like Domain"/>
    <property type="match status" value="2"/>
</dbReference>
<dbReference type="PANTHER" id="PTHR10996:SF178">
    <property type="entry name" value="2-HYDROXYACID DEHYDROGENASE YGL185C-RELATED"/>
    <property type="match status" value="1"/>
</dbReference>
<keyword evidence="8" id="KW-1185">Reference proteome</keyword>
<dbReference type="EMBL" id="VLLL01000007">
    <property type="protein sequence ID" value="TWJ10727.1"/>
    <property type="molecule type" value="Genomic_DNA"/>
</dbReference>
<organism evidence="7 8">
    <name type="scientific">Stackebrandtia albiflava</name>
    <dbReference type="NCBI Taxonomy" id="406432"/>
    <lineage>
        <taxon>Bacteria</taxon>
        <taxon>Bacillati</taxon>
        <taxon>Actinomycetota</taxon>
        <taxon>Actinomycetes</taxon>
        <taxon>Glycomycetales</taxon>
        <taxon>Glycomycetaceae</taxon>
        <taxon>Stackebrandtia</taxon>
    </lineage>
</organism>
<keyword evidence="2 4" id="KW-0560">Oxidoreductase</keyword>
<dbReference type="Pfam" id="PF00389">
    <property type="entry name" value="2-Hacid_dh"/>
    <property type="match status" value="1"/>
</dbReference>
<accession>A0A562UYQ1</accession>
<dbReference type="InterPro" id="IPR006139">
    <property type="entry name" value="D-isomer_2_OHA_DH_cat_dom"/>
</dbReference>
<dbReference type="Pfam" id="PF02826">
    <property type="entry name" value="2-Hacid_dh_C"/>
    <property type="match status" value="1"/>
</dbReference>
<dbReference type="InterPro" id="IPR029753">
    <property type="entry name" value="D-isomer_DH_CS"/>
</dbReference>
<dbReference type="GO" id="GO:0005829">
    <property type="term" value="C:cytosol"/>
    <property type="evidence" value="ECO:0007669"/>
    <property type="project" value="TreeGrafter"/>
</dbReference>
<dbReference type="PANTHER" id="PTHR10996">
    <property type="entry name" value="2-HYDROXYACID DEHYDROGENASE-RELATED"/>
    <property type="match status" value="1"/>
</dbReference>
<evidence type="ECO:0000259" key="5">
    <source>
        <dbReference type="Pfam" id="PF00389"/>
    </source>
</evidence>
<sequence length="334" mass="35619">MSQRPYGVLAMSRYARETAFPAPVLHRLDGHAEVPGTVLIDDFAAADVREHLERAEILVTGWGCPPITADVLDAAPRLRLVAHAAGSVKHHVTPAVWERGIAVSSAADANAEPVAEYTRAMILLGLKGALRHAAEYPALGWPGEARRGDCGYVGRVVGVVGASRIGRRVMALLRDWDTTLLVSDPYLTPDEAVALGARLVDLDELCATSDLVSVHAPELPETRHLLDDRRLAMMRDGAVLVNTARGSIVDTEALVRHCVSGRLSAVLDVTEPEPLPADHPLLHLPNVTVTPHVAGAQGTEIALLGDYAVAEIARFLAGEPLRGEVTAADLPRLA</sequence>
<proteinExistence type="inferred from homology"/>
<dbReference type="RefSeq" id="WP_211354648.1">
    <property type="nucleotide sequence ID" value="NZ_BAABIJ010000003.1"/>
</dbReference>
<reference evidence="7 8" key="1">
    <citation type="journal article" date="2013" name="Stand. Genomic Sci.">
        <title>Genomic Encyclopedia of Type Strains, Phase I: The one thousand microbial genomes (KMG-I) project.</title>
        <authorList>
            <person name="Kyrpides N.C."/>
            <person name="Woyke T."/>
            <person name="Eisen J.A."/>
            <person name="Garrity G."/>
            <person name="Lilburn T.G."/>
            <person name="Beck B.J."/>
            <person name="Whitman W.B."/>
            <person name="Hugenholtz P."/>
            <person name="Klenk H.P."/>
        </authorList>
    </citation>
    <scope>NUCLEOTIDE SEQUENCE [LARGE SCALE GENOMIC DNA]</scope>
    <source>
        <strain evidence="7 8">DSM 45044</strain>
    </source>
</reference>
<evidence type="ECO:0000259" key="6">
    <source>
        <dbReference type="Pfam" id="PF02826"/>
    </source>
</evidence>
<comment type="similarity">
    <text evidence="1 4">Belongs to the D-isomer specific 2-hydroxyacid dehydrogenase family.</text>
</comment>
<name>A0A562UYQ1_9ACTN</name>
<dbReference type="InterPro" id="IPR006140">
    <property type="entry name" value="D-isomer_DH_NAD-bd"/>
</dbReference>